<name>A0A2S2DXS1_9BACT</name>
<gene>
    <name evidence="1" type="ORF">HME7025_01991</name>
</gene>
<dbReference type="EMBL" id="CP029346">
    <property type="protein sequence ID" value="AWL09840.1"/>
    <property type="molecule type" value="Genomic_DNA"/>
</dbReference>
<sequence length="288" mass="33226">MKTTIPHQAIFCGPDSLFILDGDQNLIEINGESSPLIKEILVGLNQEQSLESIFENHQEKFENDSASFRDLIDWMLDKQLIQQAIELQKIKIHLLIDSHPSTQSESIMSTLNDLNRNQMEYILEESLEKSDLILYIGSLFTHRKSIKELAKRSYEAKVPLFYSEIDSTSFTLGPIIYAELLSPCLNCYADRKQVQLKNPKAFSILQSTQKQEFIFTPLLKNKLYFPAFLNFINLEIQKFFQSNLSYSPLLGQSYFIDGISIEMQKLKILKVPYCPICSKKNQSMTFNI</sequence>
<proteinExistence type="predicted"/>
<dbReference type="Gene3D" id="3.40.50.720">
    <property type="entry name" value="NAD(P)-binding Rossmann-like Domain"/>
    <property type="match status" value="1"/>
</dbReference>
<dbReference type="AlphaFoldDB" id="A0A2S2DXS1"/>
<evidence type="ECO:0008006" key="3">
    <source>
        <dbReference type="Google" id="ProtNLM"/>
    </source>
</evidence>
<dbReference type="Proteomes" id="UP000245468">
    <property type="component" value="Chromosome"/>
</dbReference>
<dbReference type="OrthoDB" id="964930at2"/>
<evidence type="ECO:0000313" key="1">
    <source>
        <dbReference type="EMBL" id="AWL09840.1"/>
    </source>
</evidence>
<accession>A0A2S2DXS1</accession>
<dbReference type="RefSeq" id="WP_109323504.1">
    <property type="nucleotide sequence ID" value="NZ_CP029346.1"/>
</dbReference>
<evidence type="ECO:0000313" key="2">
    <source>
        <dbReference type="Proteomes" id="UP000245468"/>
    </source>
</evidence>
<keyword evidence="2" id="KW-1185">Reference proteome</keyword>
<dbReference type="KEGG" id="psez:HME7025_01991"/>
<reference evidence="2" key="1">
    <citation type="submission" date="2018-05" db="EMBL/GenBank/DDBJ databases">
        <title>Pseudarcicella sp. HME7025 Genome sequencing and assembly.</title>
        <authorList>
            <person name="Kim H."/>
            <person name="Kang H."/>
            <person name="Joh K."/>
        </authorList>
    </citation>
    <scope>NUCLEOTIDE SEQUENCE [LARGE SCALE GENOMIC DNA]</scope>
    <source>
        <strain evidence="2">HME7025</strain>
    </source>
</reference>
<organism evidence="1 2">
    <name type="scientific">Aquirufa nivalisilvae</name>
    <dbReference type="NCBI Taxonomy" id="2516557"/>
    <lineage>
        <taxon>Bacteria</taxon>
        <taxon>Pseudomonadati</taxon>
        <taxon>Bacteroidota</taxon>
        <taxon>Cytophagia</taxon>
        <taxon>Cytophagales</taxon>
        <taxon>Flectobacillaceae</taxon>
        <taxon>Aquirufa</taxon>
    </lineage>
</organism>
<protein>
    <recommendedName>
        <fullName evidence="3">TOMM leader peptide-binding protein</fullName>
    </recommendedName>
</protein>